<accession>A0ABU7LR85</accession>
<dbReference type="PRINTS" id="PR00502">
    <property type="entry name" value="NUDIXFAMILY"/>
</dbReference>
<name>A0ABU7LR85_9PROT</name>
<evidence type="ECO:0000313" key="5">
    <source>
        <dbReference type="Proteomes" id="UP001354971"/>
    </source>
</evidence>
<reference evidence="4 5" key="1">
    <citation type="submission" date="2024-01" db="EMBL/GenBank/DDBJ databases">
        <title>Hyphobacterium bacterium isolated from marine sediment.</title>
        <authorList>
            <person name="Zhao S."/>
        </authorList>
    </citation>
    <scope>NUCLEOTIDE SEQUENCE [LARGE SCALE GENOMIC DNA]</scope>
    <source>
        <strain evidence="5">HN65</strain>
    </source>
</reference>
<feature type="domain" description="Nudix hydrolase" evidence="3">
    <location>
        <begin position="19"/>
        <end position="149"/>
    </location>
</feature>
<keyword evidence="5" id="KW-1185">Reference proteome</keyword>
<dbReference type="RefSeq" id="WP_330199081.1">
    <property type="nucleotide sequence ID" value="NZ_JAZDRP010000004.1"/>
</dbReference>
<dbReference type="Proteomes" id="UP001354971">
    <property type="component" value="Unassembled WGS sequence"/>
</dbReference>
<comment type="caution">
    <text evidence="4">The sequence shown here is derived from an EMBL/GenBank/DDBJ whole genome shotgun (WGS) entry which is preliminary data.</text>
</comment>
<dbReference type="PROSITE" id="PS51462">
    <property type="entry name" value="NUDIX"/>
    <property type="match status" value="1"/>
</dbReference>
<proteinExistence type="predicted"/>
<dbReference type="SUPFAM" id="SSF55811">
    <property type="entry name" value="Nudix"/>
    <property type="match status" value="1"/>
</dbReference>
<dbReference type="InterPro" id="IPR020476">
    <property type="entry name" value="Nudix_hydrolase"/>
</dbReference>
<dbReference type="EMBL" id="JAZDRP010000004">
    <property type="protein sequence ID" value="MEE2526418.1"/>
    <property type="molecule type" value="Genomic_DNA"/>
</dbReference>
<dbReference type="InterPro" id="IPR015797">
    <property type="entry name" value="NUDIX_hydrolase-like_dom_sf"/>
</dbReference>
<dbReference type="PANTHER" id="PTHR43046">
    <property type="entry name" value="GDP-MANNOSE MANNOSYL HYDROLASE"/>
    <property type="match status" value="1"/>
</dbReference>
<evidence type="ECO:0000259" key="3">
    <source>
        <dbReference type="PROSITE" id="PS51462"/>
    </source>
</evidence>
<dbReference type="CDD" id="cd04680">
    <property type="entry name" value="NUDIX_Hydrolase"/>
    <property type="match status" value="1"/>
</dbReference>
<gene>
    <name evidence="4" type="ORF">V0U79_08570</name>
</gene>
<organism evidence="4 5">
    <name type="scientific">Hyphobacterium lacteum</name>
    <dbReference type="NCBI Taxonomy" id="3116575"/>
    <lineage>
        <taxon>Bacteria</taxon>
        <taxon>Pseudomonadati</taxon>
        <taxon>Pseudomonadota</taxon>
        <taxon>Alphaproteobacteria</taxon>
        <taxon>Maricaulales</taxon>
        <taxon>Maricaulaceae</taxon>
        <taxon>Hyphobacterium</taxon>
    </lineage>
</organism>
<evidence type="ECO:0000313" key="4">
    <source>
        <dbReference type="EMBL" id="MEE2526418.1"/>
    </source>
</evidence>
<protein>
    <submittedName>
        <fullName evidence="4">NUDIX domain-containing protein</fullName>
    </submittedName>
</protein>
<evidence type="ECO:0000256" key="2">
    <source>
        <dbReference type="ARBA" id="ARBA00022801"/>
    </source>
</evidence>
<comment type="cofactor">
    <cofactor evidence="1">
        <name>Mg(2+)</name>
        <dbReference type="ChEBI" id="CHEBI:18420"/>
    </cofactor>
</comment>
<dbReference type="PANTHER" id="PTHR43046:SF14">
    <property type="entry name" value="MUTT_NUDIX FAMILY PROTEIN"/>
    <property type="match status" value="1"/>
</dbReference>
<keyword evidence="2" id="KW-0378">Hydrolase</keyword>
<dbReference type="Pfam" id="PF00293">
    <property type="entry name" value="NUDIX"/>
    <property type="match status" value="1"/>
</dbReference>
<dbReference type="Gene3D" id="3.90.79.10">
    <property type="entry name" value="Nucleoside Triphosphate Pyrophosphohydrolase"/>
    <property type="match status" value="1"/>
</dbReference>
<dbReference type="InterPro" id="IPR000086">
    <property type="entry name" value="NUDIX_hydrolase_dom"/>
</dbReference>
<evidence type="ECO:0000256" key="1">
    <source>
        <dbReference type="ARBA" id="ARBA00001946"/>
    </source>
</evidence>
<sequence length="157" mass="17754">MTGWRIRLEPVIRPLMRLHWRRTRGMTLGVRGLALDSRGRVCLVRHTYMAGWHLPGGGVERGETVWQAIEKEMREEAGVALTGAPDLFHVYSNERKFSGDHIALFVVRDWSACPPEPGQEIAETRWFAPDALPQDISPATARRIDEVLSGAAPEDEW</sequence>